<organism evidence="3 4">
    <name type="scientific">Ascaris lumbricoides</name>
    <name type="common">Giant roundworm</name>
    <dbReference type="NCBI Taxonomy" id="6252"/>
    <lineage>
        <taxon>Eukaryota</taxon>
        <taxon>Metazoa</taxon>
        <taxon>Ecdysozoa</taxon>
        <taxon>Nematoda</taxon>
        <taxon>Chromadorea</taxon>
        <taxon>Rhabditida</taxon>
        <taxon>Spirurina</taxon>
        <taxon>Ascaridomorpha</taxon>
        <taxon>Ascaridoidea</taxon>
        <taxon>Ascarididae</taxon>
        <taxon>Ascaris</taxon>
    </lineage>
</organism>
<keyword evidence="1" id="KW-0646">Protease inhibitor</keyword>
<dbReference type="InterPro" id="IPR000742">
    <property type="entry name" value="EGF"/>
</dbReference>
<reference evidence="4" key="1">
    <citation type="submission" date="2017-02" db="UniProtKB">
        <authorList>
            <consortium name="WormBaseParasite"/>
        </authorList>
    </citation>
    <scope>IDENTIFICATION</scope>
</reference>
<dbReference type="Pfam" id="PF01826">
    <property type="entry name" value="TIL"/>
    <property type="match status" value="1"/>
</dbReference>
<dbReference type="PROSITE" id="PS01186">
    <property type="entry name" value="EGF_2"/>
    <property type="match status" value="1"/>
</dbReference>
<dbReference type="WBParaSite" id="ALUE_0001959401-mRNA-1">
    <property type="protein sequence ID" value="ALUE_0001959401-mRNA-1"/>
    <property type="gene ID" value="ALUE_0001959401"/>
</dbReference>
<dbReference type="InterPro" id="IPR002919">
    <property type="entry name" value="TIL_dom"/>
</dbReference>
<dbReference type="InterPro" id="IPR036084">
    <property type="entry name" value="Ser_inhib-like_sf"/>
</dbReference>
<dbReference type="SUPFAM" id="SSF57567">
    <property type="entry name" value="Serine protease inhibitors"/>
    <property type="match status" value="1"/>
</dbReference>
<evidence type="ECO:0000256" key="1">
    <source>
        <dbReference type="ARBA" id="ARBA00022900"/>
    </source>
</evidence>
<dbReference type="CDD" id="cd19941">
    <property type="entry name" value="TIL"/>
    <property type="match status" value="1"/>
</dbReference>
<name>A0A0M3ILG6_ASCLU</name>
<accession>A0A0M3ILG6</accession>
<dbReference type="GO" id="GO:0004867">
    <property type="term" value="F:serine-type endopeptidase inhibitor activity"/>
    <property type="evidence" value="ECO:0007669"/>
    <property type="project" value="UniProtKB-KW"/>
</dbReference>
<feature type="domain" description="EGF-like" evidence="2">
    <location>
        <begin position="53"/>
        <end position="67"/>
    </location>
</feature>
<evidence type="ECO:0000313" key="3">
    <source>
        <dbReference type="Proteomes" id="UP000036681"/>
    </source>
</evidence>
<evidence type="ECO:0000313" key="4">
    <source>
        <dbReference type="WBParaSite" id="ALUE_0001959401-mRNA-1"/>
    </source>
</evidence>
<evidence type="ECO:0000259" key="2">
    <source>
        <dbReference type="PROSITE" id="PS01186"/>
    </source>
</evidence>
<dbReference type="AlphaFoldDB" id="A0A0M3ILG6"/>
<keyword evidence="3" id="KW-1185">Reference proteome</keyword>
<proteinExistence type="predicted"/>
<dbReference type="Proteomes" id="UP000036681">
    <property type="component" value="Unplaced"/>
</dbReference>
<keyword evidence="1" id="KW-0722">Serine protease inhibitor</keyword>
<dbReference type="Gene3D" id="2.10.25.10">
    <property type="entry name" value="Laminin"/>
    <property type="match status" value="1"/>
</dbReference>
<sequence>MNAVILAFIAMNAAQFPEKCSQHEEYKKDGEGCEHSCASGLLCINNIQLGRNCVCKLGFVRNNEDICVPWGKC</sequence>
<protein>
    <submittedName>
        <fullName evidence="4">EGF-like domain-containing protein</fullName>
    </submittedName>
</protein>